<dbReference type="EMBL" id="KK915662">
    <property type="protein sequence ID" value="KDP21062.1"/>
    <property type="molecule type" value="Genomic_DNA"/>
</dbReference>
<gene>
    <name evidence="1" type="ORF">JCGZ_21533</name>
</gene>
<keyword evidence="2" id="KW-1185">Reference proteome</keyword>
<protein>
    <submittedName>
        <fullName evidence="1">Uncharacterized protein</fullName>
    </submittedName>
</protein>
<reference evidence="1 2" key="1">
    <citation type="journal article" date="2014" name="PLoS ONE">
        <title>Global Analysis of Gene Expression Profiles in Physic Nut (Jatropha curcas L.) Seedlings Exposed to Salt Stress.</title>
        <authorList>
            <person name="Zhang L."/>
            <person name="Zhang C."/>
            <person name="Wu P."/>
            <person name="Chen Y."/>
            <person name="Li M."/>
            <person name="Jiang H."/>
            <person name="Wu G."/>
        </authorList>
    </citation>
    <scope>NUCLEOTIDE SEQUENCE [LARGE SCALE GENOMIC DNA]</scope>
    <source>
        <strain evidence="2">cv. GZQX0401</strain>
        <tissue evidence="1">Young leaves</tissue>
    </source>
</reference>
<name>A0A067JBB6_JATCU</name>
<organism evidence="1 2">
    <name type="scientific">Jatropha curcas</name>
    <name type="common">Barbados nut</name>
    <dbReference type="NCBI Taxonomy" id="180498"/>
    <lineage>
        <taxon>Eukaryota</taxon>
        <taxon>Viridiplantae</taxon>
        <taxon>Streptophyta</taxon>
        <taxon>Embryophyta</taxon>
        <taxon>Tracheophyta</taxon>
        <taxon>Spermatophyta</taxon>
        <taxon>Magnoliopsida</taxon>
        <taxon>eudicotyledons</taxon>
        <taxon>Gunneridae</taxon>
        <taxon>Pentapetalae</taxon>
        <taxon>rosids</taxon>
        <taxon>fabids</taxon>
        <taxon>Malpighiales</taxon>
        <taxon>Euphorbiaceae</taxon>
        <taxon>Crotonoideae</taxon>
        <taxon>Jatropheae</taxon>
        <taxon>Jatropha</taxon>
    </lineage>
</organism>
<accession>A0A067JBB6</accession>
<proteinExistence type="predicted"/>
<dbReference type="OrthoDB" id="1658571at2759"/>
<dbReference type="AlphaFoldDB" id="A0A067JBB6"/>
<sequence>MAFLSRSENRNKENIPPLYSELRATLDAKSPRFPCDGRRARKPLEDITHLFNQPIYSISPPQNRIPVYISSSLPCQLKCGKRRAVGGGVESMCKKTNVVYSSKNFR</sequence>
<evidence type="ECO:0000313" key="2">
    <source>
        <dbReference type="Proteomes" id="UP000027138"/>
    </source>
</evidence>
<dbReference type="Proteomes" id="UP000027138">
    <property type="component" value="Unassembled WGS sequence"/>
</dbReference>
<evidence type="ECO:0000313" key="1">
    <source>
        <dbReference type="EMBL" id="KDP21062.1"/>
    </source>
</evidence>